<dbReference type="GO" id="GO:0004674">
    <property type="term" value="F:protein serine/threonine kinase activity"/>
    <property type="evidence" value="ECO:0007669"/>
    <property type="project" value="UniProtKB-EC"/>
</dbReference>
<evidence type="ECO:0000256" key="6">
    <source>
        <dbReference type="SAM" id="MobiDB-lite"/>
    </source>
</evidence>
<evidence type="ECO:0000313" key="7">
    <source>
        <dbReference type="EMBL" id="KAK1286354.1"/>
    </source>
</evidence>
<dbReference type="Gene3D" id="3.80.10.10">
    <property type="entry name" value="Ribonuclease Inhibitor"/>
    <property type="match status" value="1"/>
</dbReference>
<dbReference type="InterPro" id="IPR032675">
    <property type="entry name" value="LRR_dom_sf"/>
</dbReference>
<accession>A0AAV9CDE6</accession>
<evidence type="ECO:0000256" key="2">
    <source>
        <dbReference type="ARBA" id="ARBA00022614"/>
    </source>
</evidence>
<keyword evidence="5" id="KW-0675">Receptor</keyword>
<gene>
    <name evidence="7" type="ORF">QJS10_CPB20g00610</name>
</gene>
<name>A0AAV9CDE6_ACOCL</name>
<comment type="caution">
    <text evidence="7">The sequence shown here is derived from an EMBL/GenBank/DDBJ whole genome shotgun (WGS) entry which is preliminary data.</text>
</comment>
<feature type="compositionally biased region" description="Basic and acidic residues" evidence="6">
    <location>
        <begin position="10"/>
        <end position="21"/>
    </location>
</feature>
<evidence type="ECO:0000256" key="5">
    <source>
        <dbReference type="ARBA" id="ARBA00023170"/>
    </source>
</evidence>
<reference evidence="7" key="1">
    <citation type="journal article" date="2023" name="Nat. Commun.">
        <title>Diploid and tetraploid genomes of Acorus and the evolution of monocots.</title>
        <authorList>
            <person name="Ma L."/>
            <person name="Liu K.W."/>
            <person name="Li Z."/>
            <person name="Hsiao Y.Y."/>
            <person name="Qi Y."/>
            <person name="Fu T."/>
            <person name="Tang G.D."/>
            <person name="Zhang D."/>
            <person name="Sun W.H."/>
            <person name="Liu D.K."/>
            <person name="Li Y."/>
            <person name="Chen G.Z."/>
            <person name="Liu X.D."/>
            <person name="Liao X.Y."/>
            <person name="Jiang Y.T."/>
            <person name="Yu X."/>
            <person name="Hao Y."/>
            <person name="Huang J."/>
            <person name="Zhao X.W."/>
            <person name="Ke S."/>
            <person name="Chen Y.Y."/>
            <person name="Wu W.L."/>
            <person name="Hsu J.L."/>
            <person name="Lin Y.F."/>
            <person name="Huang M.D."/>
            <person name="Li C.Y."/>
            <person name="Huang L."/>
            <person name="Wang Z.W."/>
            <person name="Zhao X."/>
            <person name="Zhong W.Y."/>
            <person name="Peng D.H."/>
            <person name="Ahmad S."/>
            <person name="Lan S."/>
            <person name="Zhang J.S."/>
            <person name="Tsai W.C."/>
            <person name="Van de Peer Y."/>
            <person name="Liu Z.J."/>
        </authorList>
    </citation>
    <scope>NUCLEOTIDE SEQUENCE</scope>
    <source>
        <strain evidence="7">CP</strain>
    </source>
</reference>
<dbReference type="AlphaFoldDB" id="A0AAV9CDE6"/>
<evidence type="ECO:0000256" key="1">
    <source>
        <dbReference type="ARBA" id="ARBA00004167"/>
    </source>
</evidence>
<dbReference type="GO" id="GO:0016020">
    <property type="term" value="C:membrane"/>
    <property type="evidence" value="ECO:0007669"/>
    <property type="project" value="UniProtKB-SubCell"/>
</dbReference>
<keyword evidence="3" id="KW-0732">Signal</keyword>
<dbReference type="FunFam" id="3.80.10.10:FF:000383">
    <property type="entry name" value="Leucine-rich repeat receptor protein kinase EMS1"/>
    <property type="match status" value="1"/>
</dbReference>
<keyword evidence="8" id="KW-1185">Reference proteome</keyword>
<dbReference type="InterPro" id="IPR001611">
    <property type="entry name" value="Leu-rich_rpt"/>
</dbReference>
<dbReference type="Proteomes" id="UP001180020">
    <property type="component" value="Unassembled WGS sequence"/>
</dbReference>
<evidence type="ECO:0000256" key="3">
    <source>
        <dbReference type="ARBA" id="ARBA00022729"/>
    </source>
</evidence>
<feature type="compositionally biased region" description="Low complexity" evidence="6">
    <location>
        <begin position="29"/>
        <end position="39"/>
    </location>
</feature>
<reference evidence="7" key="2">
    <citation type="submission" date="2023-06" db="EMBL/GenBank/DDBJ databases">
        <authorList>
            <person name="Ma L."/>
            <person name="Liu K.-W."/>
            <person name="Li Z."/>
            <person name="Hsiao Y.-Y."/>
            <person name="Qi Y."/>
            <person name="Fu T."/>
            <person name="Tang G."/>
            <person name="Zhang D."/>
            <person name="Sun W.-H."/>
            <person name="Liu D.-K."/>
            <person name="Li Y."/>
            <person name="Chen G.-Z."/>
            <person name="Liu X.-D."/>
            <person name="Liao X.-Y."/>
            <person name="Jiang Y.-T."/>
            <person name="Yu X."/>
            <person name="Hao Y."/>
            <person name="Huang J."/>
            <person name="Zhao X.-W."/>
            <person name="Ke S."/>
            <person name="Chen Y.-Y."/>
            <person name="Wu W.-L."/>
            <person name="Hsu J.-L."/>
            <person name="Lin Y.-F."/>
            <person name="Huang M.-D."/>
            <person name="Li C.-Y."/>
            <person name="Huang L."/>
            <person name="Wang Z.-W."/>
            <person name="Zhao X."/>
            <person name="Zhong W.-Y."/>
            <person name="Peng D.-H."/>
            <person name="Ahmad S."/>
            <person name="Lan S."/>
            <person name="Zhang J.-S."/>
            <person name="Tsai W.-C."/>
            <person name="Van De Peer Y."/>
            <person name="Liu Z.-J."/>
        </authorList>
    </citation>
    <scope>NUCLEOTIDE SEQUENCE</scope>
    <source>
        <strain evidence="7">CP</strain>
        <tissue evidence="7">Leaves</tissue>
    </source>
</reference>
<dbReference type="PRINTS" id="PR00019">
    <property type="entry name" value="LEURICHRPT"/>
</dbReference>
<dbReference type="InterPro" id="IPR051716">
    <property type="entry name" value="Plant_RL_S/T_kinase"/>
</dbReference>
<dbReference type="SUPFAM" id="SSF52058">
    <property type="entry name" value="L domain-like"/>
    <property type="match status" value="1"/>
</dbReference>
<protein>
    <submittedName>
        <fullName evidence="7">Uncharacterized protein</fullName>
    </submittedName>
</protein>
<dbReference type="PANTHER" id="PTHR48053">
    <property type="entry name" value="LEUCINE RICH REPEAT FAMILY PROTEIN, EXPRESSED"/>
    <property type="match status" value="1"/>
</dbReference>
<comment type="subcellular location">
    <subcellularLocation>
        <location evidence="1">Membrane</location>
        <topology evidence="1">Single-pass membrane protein</topology>
    </subcellularLocation>
</comment>
<keyword evidence="4" id="KW-0677">Repeat</keyword>
<evidence type="ECO:0000256" key="4">
    <source>
        <dbReference type="ARBA" id="ARBA00022737"/>
    </source>
</evidence>
<dbReference type="PANTHER" id="PTHR48053:SF71">
    <property type="entry name" value="LEUCINE RICH REPEAT FAMILY PROTEIN, EXPRESSED"/>
    <property type="match status" value="1"/>
</dbReference>
<dbReference type="EMBL" id="JAUJYO010000020">
    <property type="protein sequence ID" value="KAK1286354.1"/>
    <property type="molecule type" value="Genomic_DNA"/>
</dbReference>
<sequence>MGLLGLQRPLRRDSVGDRQPDLPHPPRPRLQLPLRGDPPVGRESRGAQPRLPLREPLVGSDPTGGLSPAPEPRLARPERQPTLRTDPQQPHWIGKPRNSPPFRESISRGGPGVGRVASEASGAPIMVEFDLGSDTEPPRTARALELIDLSTNNLTGAIPESLCDSGVLSKLILFSNSLNGPIPRQLGQCASLRRVRLEQNRLSGELPPGLTELRRVYYLDISDNHLSGRIDGLRWSMRSLQDTQFRPEWVLRGLAESFGGENLEAIDGSGNSLSGTIPGGFGRLSHLVRLNLSHNSLSGPVPRELGQLKSLDLSQNAGLCCRSGNAGASSLPWIQVSTNFDLRICHDSLAFGSCCAALRWVAAAEGVSDDRIQGRGLGIEGVRWAGNGGD</sequence>
<feature type="region of interest" description="Disordered" evidence="6">
    <location>
        <begin position="1"/>
        <end position="117"/>
    </location>
</feature>
<organism evidence="7 8">
    <name type="scientific">Acorus calamus</name>
    <name type="common">Sweet flag</name>
    <dbReference type="NCBI Taxonomy" id="4465"/>
    <lineage>
        <taxon>Eukaryota</taxon>
        <taxon>Viridiplantae</taxon>
        <taxon>Streptophyta</taxon>
        <taxon>Embryophyta</taxon>
        <taxon>Tracheophyta</taxon>
        <taxon>Spermatophyta</taxon>
        <taxon>Magnoliopsida</taxon>
        <taxon>Liliopsida</taxon>
        <taxon>Acoraceae</taxon>
        <taxon>Acorus</taxon>
    </lineage>
</organism>
<keyword evidence="2" id="KW-0433">Leucine-rich repeat</keyword>
<proteinExistence type="predicted"/>
<evidence type="ECO:0000313" key="8">
    <source>
        <dbReference type="Proteomes" id="UP001180020"/>
    </source>
</evidence>
<dbReference type="Pfam" id="PF00560">
    <property type="entry name" value="LRR_1"/>
    <property type="match status" value="3"/>
</dbReference>